<dbReference type="PANTHER" id="PTHR35273">
    <property type="entry name" value="ALPHA-1,4 POLYGALACTOSAMINIDASE, PUTATIVE (AFU_ORTHOLOGUE AFUA_3G07890)-RELATED"/>
    <property type="match status" value="1"/>
</dbReference>
<dbReference type="Gene3D" id="3.20.20.70">
    <property type="entry name" value="Aldolase class I"/>
    <property type="match status" value="1"/>
</dbReference>
<evidence type="ECO:0000256" key="2">
    <source>
        <dbReference type="ARBA" id="ARBA00012755"/>
    </source>
</evidence>
<gene>
    <name evidence="5" type="ORF">BDZ90DRAFT_254898</name>
</gene>
<dbReference type="SUPFAM" id="SSF51445">
    <property type="entry name" value="(Trans)glycosidases"/>
    <property type="match status" value="1"/>
</dbReference>
<dbReference type="STRING" id="1569628.A0A316ULM9"/>
<feature type="signal peptide" evidence="3">
    <location>
        <begin position="1"/>
        <end position="21"/>
    </location>
</feature>
<evidence type="ECO:0000256" key="3">
    <source>
        <dbReference type="SAM" id="SignalP"/>
    </source>
</evidence>
<evidence type="ECO:0000256" key="1">
    <source>
        <dbReference type="ARBA" id="ARBA00001255"/>
    </source>
</evidence>
<comment type="catalytic activity">
    <reaction evidence="1">
        <text>Hydrolysis of terminal, non-reducing alpha-D-galactose residues in alpha-D-galactosides, including galactose oligosaccharides, galactomannans and galactolipids.</text>
        <dbReference type="EC" id="3.2.1.22"/>
    </reaction>
</comment>
<reference evidence="5 6" key="1">
    <citation type="journal article" date="2018" name="Mol. Biol. Evol.">
        <title>Broad Genomic Sampling Reveals a Smut Pathogenic Ancestry of the Fungal Clade Ustilaginomycotina.</title>
        <authorList>
            <person name="Kijpornyongpan T."/>
            <person name="Mondo S.J."/>
            <person name="Barry K."/>
            <person name="Sandor L."/>
            <person name="Lee J."/>
            <person name="Lipzen A."/>
            <person name="Pangilinan J."/>
            <person name="LaButti K."/>
            <person name="Hainaut M."/>
            <person name="Henrissat B."/>
            <person name="Grigoriev I.V."/>
            <person name="Spatafora J.W."/>
            <person name="Aime M.C."/>
        </authorList>
    </citation>
    <scope>NUCLEOTIDE SEQUENCE [LARGE SCALE GENOMIC DNA]</scope>
    <source>
        <strain evidence="5 6">MCA 5214</strain>
    </source>
</reference>
<feature type="chain" id="PRO_5016238461" description="alpha-galactosidase" evidence="3">
    <location>
        <begin position="22"/>
        <end position="295"/>
    </location>
</feature>
<proteinExistence type="predicted"/>
<protein>
    <recommendedName>
        <fullName evidence="2">alpha-galactosidase</fullName>
        <ecNumber evidence="2">3.2.1.22</ecNumber>
    </recommendedName>
</protein>
<dbReference type="EMBL" id="KZ819674">
    <property type="protein sequence ID" value="PWN25708.1"/>
    <property type="molecule type" value="Genomic_DNA"/>
</dbReference>
<dbReference type="EC" id="3.2.1.22" evidence="2"/>
<evidence type="ECO:0000259" key="4">
    <source>
        <dbReference type="Pfam" id="PF03537"/>
    </source>
</evidence>
<accession>A0A316ULM9</accession>
<dbReference type="Proteomes" id="UP000245884">
    <property type="component" value="Unassembled WGS sequence"/>
</dbReference>
<dbReference type="PANTHER" id="PTHR35273:SF2">
    <property type="entry name" value="ALPHA-GALACTOSIDASE"/>
    <property type="match status" value="1"/>
</dbReference>
<dbReference type="Pfam" id="PF03537">
    <property type="entry name" value="Glyco_hydro_114"/>
    <property type="match status" value="1"/>
</dbReference>
<dbReference type="RefSeq" id="XP_025360320.1">
    <property type="nucleotide sequence ID" value="XM_025507839.1"/>
</dbReference>
<organism evidence="5 6">
    <name type="scientific">Jaminaea rosea</name>
    <dbReference type="NCBI Taxonomy" id="1569628"/>
    <lineage>
        <taxon>Eukaryota</taxon>
        <taxon>Fungi</taxon>
        <taxon>Dikarya</taxon>
        <taxon>Basidiomycota</taxon>
        <taxon>Ustilaginomycotina</taxon>
        <taxon>Exobasidiomycetes</taxon>
        <taxon>Microstromatales</taxon>
        <taxon>Microstromatales incertae sedis</taxon>
        <taxon>Jaminaea</taxon>
    </lineage>
</organism>
<dbReference type="AlphaFoldDB" id="A0A316ULM9"/>
<dbReference type="InterPro" id="IPR004352">
    <property type="entry name" value="GH114_TIM-barrel"/>
</dbReference>
<sequence>MFTPTPLLPLILLGLTPLTSGAPTTASSSDDCDLSPRAATYWQPKPNSTLRWDYSLAQGPTTGFKASDGSSSSTVDVWGLDLFDTSKETIAALQKQGKKVVCYFSAGSYEEWRSDASSFPKSTLGNNLSGWAGERWLDVRASSVRSIMTKRIALAASKGCNAVDPDNVDGYNNKPGFPLTQTDAVNYVTFLADQAHAKGLASGLKNGAEIVSRVVGKVDYAVNEQCVEYGECASWQPFIKAGKPVFHVEYPKGDDVNNNKAVSAATKKKVCQNAGAKGFNTIIKNMNLDGWIQFC</sequence>
<feature type="domain" description="Glycoside-hydrolase family GH114 TIM-barrel" evidence="4">
    <location>
        <begin position="51"/>
        <end position="291"/>
    </location>
</feature>
<dbReference type="InterPro" id="IPR013785">
    <property type="entry name" value="Aldolase_TIM"/>
</dbReference>
<dbReference type="GO" id="GO:0004557">
    <property type="term" value="F:alpha-galactosidase activity"/>
    <property type="evidence" value="ECO:0007669"/>
    <property type="project" value="UniProtKB-EC"/>
</dbReference>
<evidence type="ECO:0000313" key="6">
    <source>
        <dbReference type="Proteomes" id="UP000245884"/>
    </source>
</evidence>
<name>A0A316ULM9_9BASI</name>
<dbReference type="InterPro" id="IPR017853">
    <property type="entry name" value="GH"/>
</dbReference>
<dbReference type="OrthoDB" id="2108802at2759"/>
<dbReference type="GeneID" id="37029662"/>
<evidence type="ECO:0000313" key="5">
    <source>
        <dbReference type="EMBL" id="PWN25708.1"/>
    </source>
</evidence>
<keyword evidence="6" id="KW-1185">Reference proteome</keyword>
<keyword evidence="3" id="KW-0732">Signal</keyword>